<sequence>MADPSSSRSKPPDPPPPPPTPAAPPTKRSYSNVRENKLRYQTNPPAVKDPYKAKDKGKKVVFASPDIPPVDMAVVHAVNDHNISLQNAIPAENSVVLHCNTEIGRNANNSIKDHAMSTENRNAENVPGSSKEFNPSHDTSKSNDEQAVINVNTLNTHMISNNDVS</sequence>
<dbReference type="EMBL" id="JACGWO010000006">
    <property type="protein sequence ID" value="KAK4424899.1"/>
    <property type="molecule type" value="Genomic_DNA"/>
</dbReference>
<gene>
    <name evidence="2" type="ORF">Salat_1683500</name>
</gene>
<feature type="compositionally biased region" description="Pro residues" evidence="1">
    <location>
        <begin position="12"/>
        <end position="24"/>
    </location>
</feature>
<name>A0AAE1Y726_9LAMI</name>
<comment type="caution">
    <text evidence="2">The sequence shown here is derived from an EMBL/GenBank/DDBJ whole genome shotgun (WGS) entry which is preliminary data.</text>
</comment>
<feature type="region of interest" description="Disordered" evidence="1">
    <location>
        <begin position="117"/>
        <end position="143"/>
    </location>
</feature>
<protein>
    <submittedName>
        <fullName evidence="2">Uncharacterized protein</fullName>
    </submittedName>
</protein>
<dbReference type="AlphaFoldDB" id="A0AAE1Y726"/>
<feature type="compositionally biased region" description="Basic and acidic residues" evidence="1">
    <location>
        <begin position="134"/>
        <end position="143"/>
    </location>
</feature>
<dbReference type="Proteomes" id="UP001293254">
    <property type="component" value="Unassembled WGS sequence"/>
</dbReference>
<evidence type="ECO:0000313" key="2">
    <source>
        <dbReference type="EMBL" id="KAK4424899.1"/>
    </source>
</evidence>
<reference evidence="2" key="2">
    <citation type="journal article" date="2024" name="Plant">
        <title>Genomic evolution and insights into agronomic trait innovations of Sesamum species.</title>
        <authorList>
            <person name="Miao H."/>
            <person name="Wang L."/>
            <person name="Qu L."/>
            <person name="Liu H."/>
            <person name="Sun Y."/>
            <person name="Le M."/>
            <person name="Wang Q."/>
            <person name="Wei S."/>
            <person name="Zheng Y."/>
            <person name="Lin W."/>
            <person name="Duan Y."/>
            <person name="Cao H."/>
            <person name="Xiong S."/>
            <person name="Wang X."/>
            <person name="Wei L."/>
            <person name="Li C."/>
            <person name="Ma Q."/>
            <person name="Ju M."/>
            <person name="Zhao R."/>
            <person name="Li G."/>
            <person name="Mu C."/>
            <person name="Tian Q."/>
            <person name="Mei H."/>
            <person name="Zhang T."/>
            <person name="Gao T."/>
            <person name="Zhang H."/>
        </authorList>
    </citation>
    <scope>NUCLEOTIDE SEQUENCE</scope>
    <source>
        <strain evidence="2">3651</strain>
    </source>
</reference>
<keyword evidence="3" id="KW-1185">Reference proteome</keyword>
<evidence type="ECO:0000256" key="1">
    <source>
        <dbReference type="SAM" id="MobiDB-lite"/>
    </source>
</evidence>
<feature type="region of interest" description="Disordered" evidence="1">
    <location>
        <begin position="1"/>
        <end position="55"/>
    </location>
</feature>
<reference evidence="2" key="1">
    <citation type="submission" date="2020-06" db="EMBL/GenBank/DDBJ databases">
        <authorList>
            <person name="Li T."/>
            <person name="Hu X."/>
            <person name="Zhang T."/>
            <person name="Song X."/>
            <person name="Zhang H."/>
            <person name="Dai N."/>
            <person name="Sheng W."/>
            <person name="Hou X."/>
            <person name="Wei L."/>
        </authorList>
    </citation>
    <scope>NUCLEOTIDE SEQUENCE</scope>
    <source>
        <strain evidence="2">3651</strain>
        <tissue evidence="2">Leaf</tissue>
    </source>
</reference>
<proteinExistence type="predicted"/>
<organism evidence="2 3">
    <name type="scientific">Sesamum alatum</name>
    <dbReference type="NCBI Taxonomy" id="300844"/>
    <lineage>
        <taxon>Eukaryota</taxon>
        <taxon>Viridiplantae</taxon>
        <taxon>Streptophyta</taxon>
        <taxon>Embryophyta</taxon>
        <taxon>Tracheophyta</taxon>
        <taxon>Spermatophyta</taxon>
        <taxon>Magnoliopsida</taxon>
        <taxon>eudicotyledons</taxon>
        <taxon>Gunneridae</taxon>
        <taxon>Pentapetalae</taxon>
        <taxon>asterids</taxon>
        <taxon>lamiids</taxon>
        <taxon>Lamiales</taxon>
        <taxon>Pedaliaceae</taxon>
        <taxon>Sesamum</taxon>
    </lineage>
</organism>
<evidence type="ECO:0000313" key="3">
    <source>
        <dbReference type="Proteomes" id="UP001293254"/>
    </source>
</evidence>
<accession>A0AAE1Y726</accession>